<feature type="transmembrane region" description="Helical" evidence="4">
    <location>
        <begin position="33"/>
        <end position="54"/>
    </location>
</feature>
<evidence type="ECO:0000256" key="3">
    <source>
        <dbReference type="ARBA" id="ARBA00023163"/>
    </source>
</evidence>
<keyword evidence="2" id="KW-0238">DNA-binding</keyword>
<dbReference type="Proteomes" id="UP001144323">
    <property type="component" value="Unassembled WGS sequence"/>
</dbReference>
<evidence type="ECO:0000259" key="5">
    <source>
        <dbReference type="PROSITE" id="PS50043"/>
    </source>
</evidence>
<keyword evidence="4" id="KW-0472">Membrane</keyword>
<evidence type="ECO:0000313" key="7">
    <source>
        <dbReference type="Proteomes" id="UP001144323"/>
    </source>
</evidence>
<protein>
    <submittedName>
        <fullName evidence="6">LuxR family transcriptional regulator</fullName>
    </submittedName>
</protein>
<evidence type="ECO:0000256" key="4">
    <source>
        <dbReference type="SAM" id="Phobius"/>
    </source>
</evidence>
<keyword evidence="7" id="KW-1185">Reference proteome</keyword>
<keyword evidence="3" id="KW-0804">Transcription</keyword>
<dbReference type="SUPFAM" id="SSF75516">
    <property type="entry name" value="Pheromone-binding domain of LuxR-like quorum-sensing transcription factors"/>
    <property type="match status" value="1"/>
</dbReference>
<dbReference type="InterPro" id="IPR016032">
    <property type="entry name" value="Sig_transdc_resp-reg_C-effctor"/>
</dbReference>
<comment type="caution">
    <text evidence="6">The sequence shown here is derived from an EMBL/GenBank/DDBJ whole genome shotgun (WGS) entry which is preliminary data.</text>
</comment>
<proteinExistence type="predicted"/>
<organism evidence="6 7">
    <name type="scientific">Methylocystis echinoides</name>
    <dbReference type="NCBI Taxonomy" id="29468"/>
    <lineage>
        <taxon>Bacteria</taxon>
        <taxon>Pseudomonadati</taxon>
        <taxon>Pseudomonadota</taxon>
        <taxon>Alphaproteobacteria</taxon>
        <taxon>Hyphomicrobiales</taxon>
        <taxon>Methylocystaceae</taxon>
        <taxon>Methylocystis</taxon>
    </lineage>
</organism>
<evidence type="ECO:0000313" key="6">
    <source>
        <dbReference type="EMBL" id="GLI95973.1"/>
    </source>
</evidence>
<dbReference type="SUPFAM" id="SSF46894">
    <property type="entry name" value="C-terminal effector domain of the bipartite response regulators"/>
    <property type="match status" value="1"/>
</dbReference>
<dbReference type="Pfam" id="PF03472">
    <property type="entry name" value="Autoind_bind"/>
    <property type="match status" value="1"/>
</dbReference>
<dbReference type="PANTHER" id="PTHR44688">
    <property type="entry name" value="DNA-BINDING TRANSCRIPTIONAL ACTIVATOR DEVR_DOSR"/>
    <property type="match status" value="1"/>
</dbReference>
<keyword evidence="4" id="KW-0812">Transmembrane</keyword>
<dbReference type="PROSITE" id="PS50043">
    <property type="entry name" value="HTH_LUXR_2"/>
    <property type="match status" value="1"/>
</dbReference>
<gene>
    <name evidence="6" type="ORF">LMG27198_49650</name>
</gene>
<dbReference type="InterPro" id="IPR036693">
    <property type="entry name" value="TF_LuxR_autoind-bd_dom_sf"/>
</dbReference>
<dbReference type="RefSeq" id="WP_281807079.1">
    <property type="nucleotide sequence ID" value="NZ_BSEC01000006.1"/>
</dbReference>
<feature type="domain" description="HTH luxR-type" evidence="5">
    <location>
        <begin position="181"/>
        <end position="246"/>
    </location>
</feature>
<name>A0A9W6GZS4_9HYPH</name>
<keyword evidence="1" id="KW-0805">Transcription regulation</keyword>
<dbReference type="InterPro" id="IPR000792">
    <property type="entry name" value="Tscrpt_reg_LuxR_C"/>
</dbReference>
<dbReference type="CDD" id="cd06170">
    <property type="entry name" value="LuxR_C_like"/>
    <property type="match status" value="1"/>
</dbReference>
<dbReference type="GO" id="GO:0003677">
    <property type="term" value="F:DNA binding"/>
    <property type="evidence" value="ECO:0007669"/>
    <property type="project" value="UniProtKB-KW"/>
</dbReference>
<dbReference type="Gene3D" id="3.30.450.80">
    <property type="entry name" value="Transcription factor LuxR-like, autoinducer-binding domain"/>
    <property type="match status" value="1"/>
</dbReference>
<dbReference type="Pfam" id="PF00196">
    <property type="entry name" value="GerE"/>
    <property type="match status" value="1"/>
</dbReference>
<dbReference type="Gene3D" id="1.10.10.10">
    <property type="entry name" value="Winged helix-like DNA-binding domain superfamily/Winged helix DNA-binding domain"/>
    <property type="match status" value="1"/>
</dbReference>
<evidence type="ECO:0000256" key="2">
    <source>
        <dbReference type="ARBA" id="ARBA00023125"/>
    </source>
</evidence>
<accession>A0A9W6GZS4</accession>
<dbReference type="PRINTS" id="PR00038">
    <property type="entry name" value="HTHLUXR"/>
</dbReference>
<sequence length="249" mass="27429">MKKEERKVPDRFNQTVGFIEAVEKAQSAIEVEACLLAFAATFGFTSVFGGIVPLRPVPLDEMPKRILFQRFPEGWAERYNDSGYVLRDPIVSRLLYDRAPFAWSDAYRTDRERENVKLISGEATEFGLRDGYVVPIPTIEGDLAAVSFGGPANAIEPSEVAALNFAASYAVGSYLHHRIARRRLSAALTPRESDCLLWAGEGKTDWEISVILGISRATVLKHVAAAREKLGAVNKAHAIATAIRIKLLA</sequence>
<dbReference type="PANTHER" id="PTHR44688:SF16">
    <property type="entry name" value="DNA-BINDING TRANSCRIPTIONAL ACTIVATOR DEVR_DOSR"/>
    <property type="match status" value="1"/>
</dbReference>
<dbReference type="GO" id="GO:0006355">
    <property type="term" value="P:regulation of DNA-templated transcription"/>
    <property type="evidence" value="ECO:0007669"/>
    <property type="project" value="InterPro"/>
</dbReference>
<dbReference type="EMBL" id="BSEC01000006">
    <property type="protein sequence ID" value="GLI95973.1"/>
    <property type="molecule type" value="Genomic_DNA"/>
</dbReference>
<dbReference type="AlphaFoldDB" id="A0A9W6GZS4"/>
<keyword evidence="4" id="KW-1133">Transmembrane helix</keyword>
<dbReference type="SMART" id="SM00421">
    <property type="entry name" value="HTH_LUXR"/>
    <property type="match status" value="1"/>
</dbReference>
<dbReference type="InterPro" id="IPR036388">
    <property type="entry name" value="WH-like_DNA-bd_sf"/>
</dbReference>
<evidence type="ECO:0000256" key="1">
    <source>
        <dbReference type="ARBA" id="ARBA00023015"/>
    </source>
</evidence>
<dbReference type="InterPro" id="IPR005143">
    <property type="entry name" value="TF_LuxR_autoind-bd_dom"/>
</dbReference>
<reference evidence="6" key="1">
    <citation type="journal article" date="2023" name="Int. J. Syst. Evol. Microbiol.">
        <title>Methylocystis iwaonis sp. nov., a type II methane-oxidizing bacterium from surface soil of a rice paddy field in Japan, and emended description of the genus Methylocystis (ex Whittenbury et al. 1970) Bowman et al. 1993.</title>
        <authorList>
            <person name="Kaise H."/>
            <person name="Sawadogo J.B."/>
            <person name="Alam M.S."/>
            <person name="Ueno C."/>
            <person name="Dianou D."/>
            <person name="Shinjo R."/>
            <person name="Asakawa S."/>
        </authorList>
    </citation>
    <scope>NUCLEOTIDE SEQUENCE</scope>
    <source>
        <strain evidence="6">LMG27198</strain>
    </source>
</reference>